<dbReference type="PANTHER" id="PTHR42800:SF1">
    <property type="entry name" value="EXOINULINASE INUD (AFU_ORTHOLOGUE AFUA_5G00480)"/>
    <property type="match status" value="1"/>
</dbReference>
<reference evidence="7 8" key="1">
    <citation type="journal article" date="2019" name="Nat. Med.">
        <title>A library of human gut bacterial isolates paired with longitudinal multiomics data enables mechanistic microbiome research.</title>
        <authorList>
            <person name="Poyet M."/>
            <person name="Groussin M."/>
            <person name="Gibbons S.M."/>
            <person name="Avila-Pacheco J."/>
            <person name="Jiang X."/>
            <person name="Kearney S.M."/>
            <person name="Perrotta A.R."/>
            <person name="Berdy B."/>
            <person name="Zhao S."/>
            <person name="Lieberman T.D."/>
            <person name="Swanson P.K."/>
            <person name="Smith M."/>
            <person name="Roesemann S."/>
            <person name="Alexander J.E."/>
            <person name="Rich S.A."/>
            <person name="Livny J."/>
            <person name="Vlamakis H."/>
            <person name="Clish C."/>
            <person name="Bullock K."/>
            <person name="Deik A."/>
            <person name="Scott J."/>
            <person name="Pierce K.A."/>
            <person name="Xavier R.J."/>
            <person name="Alm E.J."/>
        </authorList>
    </citation>
    <scope>NUCLEOTIDE SEQUENCE [LARGE SCALE GENOMIC DNA]</scope>
    <source>
        <strain evidence="7 8">BIOML-A1</strain>
    </source>
</reference>
<dbReference type="InterPro" id="IPR013320">
    <property type="entry name" value="ConA-like_dom_sf"/>
</dbReference>
<feature type="non-terminal residue" evidence="7">
    <location>
        <position position="1"/>
    </location>
</feature>
<dbReference type="Pfam" id="PF08244">
    <property type="entry name" value="Glyco_hydro_32C"/>
    <property type="match status" value="1"/>
</dbReference>
<keyword evidence="3 4" id="KW-0326">Glycosidase</keyword>
<comment type="caution">
    <text evidence="7">The sequence shown here is derived from an EMBL/GenBank/DDBJ whole genome shotgun (WGS) entry which is preliminary data.</text>
</comment>
<proteinExistence type="inferred from homology"/>
<dbReference type="InterPro" id="IPR013189">
    <property type="entry name" value="Glyco_hydro_32_C"/>
</dbReference>
<protein>
    <submittedName>
        <fullName evidence="7">Glycoside hydrolase family 32 protein</fullName>
    </submittedName>
</protein>
<dbReference type="InterPro" id="IPR013148">
    <property type="entry name" value="Glyco_hydro_32_N"/>
</dbReference>
<name>A0A844KHR5_9FIRM</name>
<dbReference type="EMBL" id="WNAF01000019">
    <property type="protein sequence ID" value="MTR77994.1"/>
    <property type="molecule type" value="Genomic_DNA"/>
</dbReference>
<dbReference type="Proteomes" id="UP000448177">
    <property type="component" value="Unassembled WGS sequence"/>
</dbReference>
<evidence type="ECO:0000313" key="7">
    <source>
        <dbReference type="EMBL" id="MTR77994.1"/>
    </source>
</evidence>
<dbReference type="SMART" id="SM00640">
    <property type="entry name" value="Glyco_32"/>
    <property type="match status" value="1"/>
</dbReference>
<dbReference type="InterPro" id="IPR023296">
    <property type="entry name" value="Glyco_hydro_beta-prop_sf"/>
</dbReference>
<dbReference type="PANTHER" id="PTHR42800">
    <property type="entry name" value="EXOINULINASE INUD (AFU_ORTHOLOGUE AFUA_5G00480)"/>
    <property type="match status" value="1"/>
</dbReference>
<comment type="similarity">
    <text evidence="1 4">Belongs to the glycosyl hydrolase 32 family.</text>
</comment>
<accession>A0A844KHR5</accession>
<dbReference type="SUPFAM" id="SSF75005">
    <property type="entry name" value="Arabinanase/levansucrase/invertase"/>
    <property type="match status" value="1"/>
</dbReference>
<evidence type="ECO:0000256" key="2">
    <source>
        <dbReference type="ARBA" id="ARBA00022801"/>
    </source>
</evidence>
<dbReference type="Pfam" id="PF00251">
    <property type="entry name" value="Glyco_hydro_32N"/>
    <property type="match status" value="1"/>
</dbReference>
<evidence type="ECO:0000256" key="3">
    <source>
        <dbReference type="ARBA" id="ARBA00023295"/>
    </source>
</evidence>
<dbReference type="Gene3D" id="2.60.120.560">
    <property type="entry name" value="Exo-inulinase, domain 1"/>
    <property type="match status" value="1"/>
</dbReference>
<dbReference type="GO" id="GO:0005737">
    <property type="term" value="C:cytoplasm"/>
    <property type="evidence" value="ECO:0007669"/>
    <property type="project" value="TreeGrafter"/>
</dbReference>
<dbReference type="GO" id="GO:0005987">
    <property type="term" value="P:sucrose catabolic process"/>
    <property type="evidence" value="ECO:0007669"/>
    <property type="project" value="TreeGrafter"/>
</dbReference>
<evidence type="ECO:0000256" key="4">
    <source>
        <dbReference type="RuleBase" id="RU362110"/>
    </source>
</evidence>
<keyword evidence="8" id="KW-1185">Reference proteome</keyword>
<dbReference type="GO" id="GO:0004575">
    <property type="term" value="F:sucrose alpha-glucosidase activity"/>
    <property type="evidence" value="ECO:0007669"/>
    <property type="project" value="TreeGrafter"/>
</dbReference>
<evidence type="ECO:0000259" key="5">
    <source>
        <dbReference type="Pfam" id="PF00251"/>
    </source>
</evidence>
<dbReference type="Gene3D" id="2.115.10.20">
    <property type="entry name" value="Glycosyl hydrolase domain, family 43"/>
    <property type="match status" value="1"/>
</dbReference>
<sequence length="317" mass="36739">YESKDLIHWNQISSFKGNQESHTGVWECPDLFPMIVETTEEKKWVLTVSVNDGSPAGGTGMQYFVGEFNGQKFIADSNQEKGLWIDYGKDFYAGVTWNHVPKDRRLMIAWADNWQYRDYLPTSPFKGQMSCVRELKLVQKEKKYILKQLPVKEMECLRTNKHEMKNIKMGADEEWTLCDKKEVLELDISYPIEKIHAQTFGIKISTGKNRQFEIVFCKEKQCCFVDRTTAGVNPHDKFAGKYKAPVDFTQEFLTIKLLMDVSQSELFINNGEVVMSNLLFPEDFYKVKLFATGGDLVIEKSIIYEMDEIMKHPLDEA</sequence>
<evidence type="ECO:0000259" key="6">
    <source>
        <dbReference type="Pfam" id="PF08244"/>
    </source>
</evidence>
<feature type="domain" description="Glycosyl hydrolase family 32 N-terminal" evidence="5">
    <location>
        <begin position="1"/>
        <end position="145"/>
    </location>
</feature>
<keyword evidence="2 4" id="KW-0378">Hydrolase</keyword>
<dbReference type="SUPFAM" id="SSF49899">
    <property type="entry name" value="Concanavalin A-like lectins/glucanases"/>
    <property type="match status" value="1"/>
</dbReference>
<evidence type="ECO:0000313" key="8">
    <source>
        <dbReference type="Proteomes" id="UP000448177"/>
    </source>
</evidence>
<evidence type="ECO:0000256" key="1">
    <source>
        <dbReference type="ARBA" id="ARBA00009902"/>
    </source>
</evidence>
<dbReference type="InterPro" id="IPR001362">
    <property type="entry name" value="Glyco_hydro_32"/>
</dbReference>
<gene>
    <name evidence="7" type="ORF">GMD21_15360</name>
</gene>
<organism evidence="7 8">
    <name type="scientific">Mediterraneibacter faecis</name>
    <dbReference type="NCBI Taxonomy" id="592978"/>
    <lineage>
        <taxon>Bacteria</taxon>
        <taxon>Bacillati</taxon>
        <taxon>Bacillota</taxon>
        <taxon>Clostridia</taxon>
        <taxon>Lachnospirales</taxon>
        <taxon>Lachnospiraceae</taxon>
        <taxon>Mediterraneibacter</taxon>
    </lineage>
</organism>
<dbReference type="AlphaFoldDB" id="A0A844KHR5"/>
<feature type="domain" description="Glycosyl hydrolase family 32 C-terminal" evidence="6">
    <location>
        <begin position="153"/>
        <end position="299"/>
    </location>
</feature>
<dbReference type="RefSeq" id="WP_155205120.1">
    <property type="nucleotide sequence ID" value="NZ_WNAF01000019.1"/>
</dbReference>